<evidence type="ECO:0000256" key="3">
    <source>
        <dbReference type="ARBA" id="ARBA00022763"/>
    </source>
</evidence>
<dbReference type="PANTHER" id="PTHR11361:SF122">
    <property type="entry name" value="DNA MISMATCH REPAIR PROTEIN MSH3"/>
    <property type="match status" value="1"/>
</dbReference>
<dbReference type="PROSITE" id="PS00486">
    <property type="entry name" value="DNA_MISMATCH_REPAIR_2"/>
    <property type="match status" value="1"/>
</dbReference>
<dbReference type="EMBL" id="KB932208">
    <property type="protein sequence ID" value="KCV68752.1"/>
    <property type="molecule type" value="Genomic_DNA"/>
</dbReference>
<dbReference type="GeneID" id="20529762"/>
<dbReference type="GO" id="GO:0006312">
    <property type="term" value="P:mitotic recombination"/>
    <property type="evidence" value="ECO:0007669"/>
    <property type="project" value="TreeGrafter"/>
</dbReference>
<feature type="region of interest" description="Disordered" evidence="7">
    <location>
        <begin position="26"/>
        <end position="297"/>
    </location>
</feature>
<dbReference type="InterPro" id="IPR036187">
    <property type="entry name" value="DNA_mismatch_repair_MutS_sf"/>
</dbReference>
<dbReference type="InterPro" id="IPR045076">
    <property type="entry name" value="MutS"/>
</dbReference>
<feature type="domain" description="DNA mismatch repair proteins mutS family" evidence="8">
    <location>
        <begin position="1519"/>
        <end position="1535"/>
    </location>
</feature>
<organism evidence="9">
    <name type="scientific">Fonticula alba</name>
    <name type="common">Slime mold</name>
    <dbReference type="NCBI Taxonomy" id="691883"/>
    <lineage>
        <taxon>Eukaryota</taxon>
        <taxon>Rotosphaerida</taxon>
        <taxon>Fonticulaceae</taxon>
        <taxon>Fonticula</taxon>
    </lineage>
</organism>
<name>A0A058Z5E0_FONAL</name>
<dbReference type="Pfam" id="PF05192">
    <property type="entry name" value="MutS_III"/>
    <property type="match status" value="1"/>
</dbReference>
<dbReference type="GO" id="GO:0005634">
    <property type="term" value="C:nucleus"/>
    <property type="evidence" value="ECO:0007669"/>
    <property type="project" value="TreeGrafter"/>
</dbReference>
<feature type="compositionally biased region" description="Low complexity" evidence="7">
    <location>
        <begin position="310"/>
        <end position="319"/>
    </location>
</feature>
<dbReference type="Pfam" id="PF01624">
    <property type="entry name" value="MutS_I"/>
    <property type="match status" value="1"/>
</dbReference>
<dbReference type="SUPFAM" id="SSF55271">
    <property type="entry name" value="DNA repair protein MutS, domain I"/>
    <property type="match status" value="1"/>
</dbReference>
<feature type="compositionally biased region" description="Low complexity" evidence="7">
    <location>
        <begin position="26"/>
        <end position="46"/>
    </location>
</feature>
<dbReference type="InterPro" id="IPR007696">
    <property type="entry name" value="DNA_mismatch_repair_MutS_core"/>
</dbReference>
<dbReference type="InterPro" id="IPR016151">
    <property type="entry name" value="DNA_mismatch_repair_MutS_N"/>
</dbReference>
<gene>
    <name evidence="9" type="ORF">H696_05037</name>
</gene>
<dbReference type="PANTHER" id="PTHR11361">
    <property type="entry name" value="DNA MISMATCH REPAIR PROTEIN MUTS FAMILY MEMBER"/>
    <property type="match status" value="1"/>
</dbReference>
<dbReference type="Gene3D" id="3.40.50.300">
    <property type="entry name" value="P-loop containing nucleotide triphosphate hydrolases"/>
    <property type="match status" value="1"/>
</dbReference>
<protein>
    <recommendedName>
        <fullName evidence="8">DNA mismatch repair proteins mutS family domain-containing protein</fullName>
    </recommendedName>
</protein>
<keyword evidence="6" id="KW-0234">DNA repair</keyword>
<evidence type="ECO:0000256" key="2">
    <source>
        <dbReference type="ARBA" id="ARBA00022741"/>
    </source>
</evidence>
<dbReference type="OrthoDB" id="121051at2759"/>
<keyword evidence="10" id="KW-1185">Reference proteome</keyword>
<feature type="compositionally biased region" description="Acidic residues" evidence="7">
    <location>
        <begin position="247"/>
        <end position="261"/>
    </location>
</feature>
<evidence type="ECO:0000259" key="8">
    <source>
        <dbReference type="PROSITE" id="PS00486"/>
    </source>
</evidence>
<evidence type="ECO:0000256" key="6">
    <source>
        <dbReference type="ARBA" id="ARBA00023204"/>
    </source>
</evidence>
<feature type="region of interest" description="Disordered" evidence="7">
    <location>
        <begin position="1090"/>
        <end position="1127"/>
    </location>
</feature>
<dbReference type="GO" id="GO:0140664">
    <property type="term" value="F:ATP-dependent DNA damage sensor activity"/>
    <property type="evidence" value="ECO:0007669"/>
    <property type="project" value="InterPro"/>
</dbReference>
<dbReference type="Pfam" id="PF00488">
    <property type="entry name" value="MutS_V"/>
    <property type="match status" value="2"/>
</dbReference>
<dbReference type="SUPFAM" id="SSF52540">
    <property type="entry name" value="P-loop containing nucleoside triphosphate hydrolases"/>
    <property type="match status" value="2"/>
</dbReference>
<dbReference type="SUPFAM" id="SSF48334">
    <property type="entry name" value="DNA repair protein MutS, domain III"/>
    <property type="match status" value="1"/>
</dbReference>
<dbReference type="Gene3D" id="3.40.1170.10">
    <property type="entry name" value="DNA repair protein MutS, domain I"/>
    <property type="match status" value="1"/>
</dbReference>
<feature type="compositionally biased region" description="Basic residues" evidence="7">
    <location>
        <begin position="266"/>
        <end position="278"/>
    </location>
</feature>
<feature type="compositionally biased region" description="Low complexity" evidence="7">
    <location>
        <begin position="1090"/>
        <end position="1100"/>
    </location>
</feature>
<dbReference type="SMART" id="SM00533">
    <property type="entry name" value="MUTSd"/>
    <property type="match status" value="1"/>
</dbReference>
<evidence type="ECO:0000256" key="1">
    <source>
        <dbReference type="ARBA" id="ARBA00007094"/>
    </source>
</evidence>
<reference evidence="9" key="1">
    <citation type="submission" date="2013-04" db="EMBL/GenBank/DDBJ databases">
        <title>The Genome Sequence of Fonticula alba ATCC 38817.</title>
        <authorList>
            <consortium name="The Broad Institute Genomics Platform"/>
            <person name="Russ C."/>
            <person name="Cuomo C."/>
            <person name="Burger G."/>
            <person name="Gray M.W."/>
            <person name="Holland P.W.H."/>
            <person name="King N."/>
            <person name="Lang F.B.F."/>
            <person name="Roger A.J."/>
            <person name="Ruiz-Trillo I."/>
            <person name="Brown M."/>
            <person name="Walker B."/>
            <person name="Young S."/>
            <person name="Zeng Q."/>
            <person name="Gargeya S."/>
            <person name="Fitzgerald M."/>
            <person name="Haas B."/>
            <person name="Abouelleil A."/>
            <person name="Allen A.W."/>
            <person name="Alvarado L."/>
            <person name="Arachchi H.M."/>
            <person name="Berlin A.M."/>
            <person name="Chapman S.B."/>
            <person name="Gainer-Dewar J."/>
            <person name="Goldberg J."/>
            <person name="Griggs A."/>
            <person name="Gujja S."/>
            <person name="Hansen M."/>
            <person name="Howarth C."/>
            <person name="Imamovic A."/>
            <person name="Ireland A."/>
            <person name="Larimer J."/>
            <person name="McCowan C."/>
            <person name="Murphy C."/>
            <person name="Pearson M."/>
            <person name="Poon T.W."/>
            <person name="Priest M."/>
            <person name="Roberts A."/>
            <person name="Saif S."/>
            <person name="Shea T."/>
            <person name="Sisk P."/>
            <person name="Sykes S."/>
            <person name="Wortman J."/>
            <person name="Nusbaum C."/>
            <person name="Birren B."/>
        </authorList>
    </citation>
    <scope>NUCLEOTIDE SEQUENCE [LARGE SCALE GENOMIC DNA]</scope>
    <source>
        <strain evidence="9">ATCC 38817</strain>
    </source>
</reference>
<evidence type="ECO:0000313" key="9">
    <source>
        <dbReference type="EMBL" id="KCV68752.1"/>
    </source>
</evidence>
<evidence type="ECO:0000313" key="10">
    <source>
        <dbReference type="Proteomes" id="UP000030693"/>
    </source>
</evidence>
<keyword evidence="5" id="KW-0238">DNA-binding</keyword>
<comment type="similarity">
    <text evidence="1">Belongs to the DNA mismatch repair MutS family. MSH3 subfamily.</text>
</comment>
<evidence type="ECO:0000256" key="4">
    <source>
        <dbReference type="ARBA" id="ARBA00022840"/>
    </source>
</evidence>
<evidence type="ECO:0000256" key="7">
    <source>
        <dbReference type="SAM" id="MobiDB-lite"/>
    </source>
</evidence>
<proteinExistence type="inferred from homology"/>
<feature type="compositionally biased region" description="Basic and acidic residues" evidence="7">
    <location>
        <begin position="114"/>
        <end position="136"/>
    </location>
</feature>
<keyword evidence="4" id="KW-0067">ATP-binding</keyword>
<dbReference type="STRING" id="691883.A0A058Z5E0"/>
<accession>A0A058Z5E0</accession>
<dbReference type="Proteomes" id="UP000030693">
    <property type="component" value="Unassembled WGS sequence"/>
</dbReference>
<keyword evidence="2" id="KW-0547">Nucleotide-binding</keyword>
<dbReference type="eggNOG" id="KOG0218">
    <property type="taxonomic scope" value="Eukaryota"/>
</dbReference>
<dbReference type="InterPro" id="IPR027417">
    <property type="entry name" value="P-loop_NTPase"/>
</dbReference>
<dbReference type="RefSeq" id="XP_009497184.1">
    <property type="nucleotide sequence ID" value="XM_009498909.1"/>
</dbReference>
<dbReference type="GO" id="GO:0030983">
    <property type="term" value="F:mismatched DNA binding"/>
    <property type="evidence" value="ECO:0007669"/>
    <property type="project" value="UniProtKB-UniRule"/>
</dbReference>
<keyword evidence="3" id="KW-0227">DNA damage</keyword>
<evidence type="ECO:0000256" key="5">
    <source>
        <dbReference type="ARBA" id="ARBA00023125"/>
    </source>
</evidence>
<dbReference type="GO" id="GO:0006298">
    <property type="term" value="P:mismatch repair"/>
    <property type="evidence" value="ECO:0007669"/>
    <property type="project" value="InterPro"/>
</dbReference>
<feature type="region of interest" description="Disordered" evidence="7">
    <location>
        <begin position="310"/>
        <end position="358"/>
    </location>
</feature>
<dbReference type="GO" id="GO:0005524">
    <property type="term" value="F:ATP binding"/>
    <property type="evidence" value="ECO:0007669"/>
    <property type="project" value="UniProtKB-UniRule"/>
</dbReference>
<dbReference type="InterPro" id="IPR000432">
    <property type="entry name" value="DNA_mismatch_repair_MutS_C"/>
</dbReference>
<dbReference type="InterPro" id="IPR007695">
    <property type="entry name" value="DNA_mismatch_repair_MutS-lik_N"/>
</dbReference>
<sequence>MKSNAKKPTGAGMKQPVLSHFFRPSAASAAAVTTATADPGTAPSASNVPNPKRPQVDLAASESSSATEVKRQRTSPAPGAAVSPKGSSKSEVKPNVLPKPRAPAEAGSLAPVELKPEPVDGKMAESEVQMDTKIEDIGDGPKTSRARMASKSADVSPPAKRRAPPSRRSPSPAAEVLTRSGRPVRTRQRRAMLTMDSSDEDDVDGGAAGGISSADSDSDFINDSESSSGSSSDGGVGSDSDLSGAETELDPLSDLSDDGESDTGRRGRSRGGRLRRPGRGVSPPMPGLPRGDAPMTDSASLADRFAFGPAAAGPSATGPVSVPVPRRAPNSFLPPSNATAPGKGAGSKAQSKSGVNPSPLERQVMDLAARCPPGTLLAVECGYRVRFFGPDAMAASKILGILSSTPISRGGQAAGGGVLESASVPVVRIGIHVARLVGAGLKVGVVTQQESAAIKAVEAMSGGGSSSGPFERSLSHLFSRSTFTRADAGILTRSLTQASEGGGVFGTADEVAEVAATAGVGADTAGDEASGDLGSTLDGSAEGEGGLILYLAEVEQRPGVRFLSLVALSPTTGQVTCDLIPLAAAGEAPASGGDTPAGATLLASSHATGLLESRLALYRPAEIVVLASMDAAEAAAERQADPVARRLASGLWASWIGGFVNPARAGASSQRGFPVLGPRGCWPNAFSFFAGFPEDIVSGGELLKAEAETHGAPKMATVTTPAAPPRAAGAPSLAVASCLGHYISEERSKSSHVVRVERVCQSFLGDATEDALVSSARMFLAGELERANGSPLEPRLPHDLLAVPLALAVHHLQIFGQADIILDSIRPEVPTGPEVGAAADDSMAAGPAPVAAARSVAIDLPEGDALSAVSSCLGIALPRCSLSSREEGFFSLADPHDGAARLHLSADTLQQLNVLRSEDGLIRGSLLWAIDSTQTGPGARLLRTWLARPLACDRAIADRQSTVCELAGLPFPLQADEHLLSSEAEAFLQDLRSLFDPKPETRFSPIRIRAWPDLERSFSKLLSQQITVAELRVFLNALVDLDTAHERLNGAGDSPAAGPFRSGSLNRAVTILARASGVARTLRAYLSTPSASASGASSEGRSAKKPGYGGPPWAQRKPATGGPGMDSASTGLYTSGVWATLEVERQMAPQVSAIRERIFALEASLEDHLREDVAPVVQRLRKSKTAGGLAYRTLLGITHLVEVPAGARAPSDWTKLSSTKAVDRYHTPFIQESVTQLAALRAQAKIESDHAWFAFIQTISTEHSATLASVVALAARLDAWFSLARYAGSSTEVMSLPRLVSSRPTLDVRADGVSSGLAATLRQPAITFTMEQGRHPIVSKLMEEGASAKYIPNDCSLSSGGQTALVLTGPNMGGKSSYARSCASIALLSHVGCHVPAASVTCSVLVGGIHTRIGAQDDLVRGRSTFLMEMREASEILAATAPIGLVESGSISPSAFGQIMSMYDCRCQECLLVEGPEQASLHAAATAASEGTELPAPRSLAALPAGSTVAAGRPFVRPAFVLMDELGRGTATYDGAAVAEAVLQELVNVCSALTIFITHYPSLTRLAPFSGGRIANAHMMYLLSGGAAAGTGSSSSSNSQPAITFLHQVTVSSPSPSQDSGNFVGNEEQDHSYGLNVARLAQLPEALVLRAGEMASSMRRSVTRGRAAAGLHQLLRALANSTGPDDAAVVALLADFRQAMDRSGLRAEDLVN</sequence>
<dbReference type="Gene3D" id="1.10.1420.10">
    <property type="match status" value="2"/>
</dbReference>
<dbReference type="SMART" id="SM00534">
    <property type="entry name" value="MUTSac"/>
    <property type="match status" value="1"/>
</dbReference>